<organism evidence="1 2">
    <name type="scientific">Violaceomyces palustris</name>
    <dbReference type="NCBI Taxonomy" id="1673888"/>
    <lineage>
        <taxon>Eukaryota</taxon>
        <taxon>Fungi</taxon>
        <taxon>Dikarya</taxon>
        <taxon>Basidiomycota</taxon>
        <taxon>Ustilaginomycotina</taxon>
        <taxon>Ustilaginomycetes</taxon>
        <taxon>Violaceomycetales</taxon>
        <taxon>Violaceomycetaceae</taxon>
        <taxon>Violaceomyces</taxon>
    </lineage>
</organism>
<accession>A0ACD0P533</accession>
<keyword evidence="2" id="KW-1185">Reference proteome</keyword>
<evidence type="ECO:0000313" key="2">
    <source>
        <dbReference type="Proteomes" id="UP000245626"/>
    </source>
</evidence>
<proteinExistence type="predicted"/>
<evidence type="ECO:0000313" key="1">
    <source>
        <dbReference type="EMBL" id="PWN53130.1"/>
    </source>
</evidence>
<reference evidence="1 2" key="1">
    <citation type="journal article" date="2018" name="Mol. Biol. Evol.">
        <title>Broad Genomic Sampling Reveals a Smut Pathogenic Ancestry of the Fungal Clade Ustilaginomycotina.</title>
        <authorList>
            <person name="Kijpornyongpan T."/>
            <person name="Mondo S.J."/>
            <person name="Barry K."/>
            <person name="Sandor L."/>
            <person name="Lee J."/>
            <person name="Lipzen A."/>
            <person name="Pangilinan J."/>
            <person name="LaButti K."/>
            <person name="Hainaut M."/>
            <person name="Henrissat B."/>
            <person name="Grigoriev I.V."/>
            <person name="Spatafora J.W."/>
            <person name="Aime M.C."/>
        </authorList>
    </citation>
    <scope>NUCLEOTIDE SEQUENCE [LARGE SCALE GENOMIC DNA]</scope>
    <source>
        <strain evidence="1 2">SA 807</strain>
    </source>
</reference>
<sequence length="1224" mass="131843">MIPPPEGAAVATLTDTSNTSSTGSRRSRKRSSCSISSSTTPTLQEDVSTSAPGEAKVPGAAVSSNQSARVRSSRACTVCSQRKAKCDGLEPCSSCKQQKKECVYPIPKKRGPPKGAPARGGVKKKVPLPPKSESSPPLSDALPSSQKPKGVRKGRGIRDENEGTDGEGGESQLQTGFDRHFGDDQSGAIDHQHTRARQGRREDGVPHSSTVATLEGEGWARSGTEGAQGSGSDSDSDYSIGSSIRPQQRRRLDPSAEKKSLSLNYEPHSRSGIAPWGGDSVQHDARQGQGSEIKLGGSSSAALDHLPESLISRLLEIYQAFIHPHWPIIYLPSIPSLRVLEAREPILFYALIGVAAATLDVSHDDLPLMGASPTGYALLSEWYGVGGPQHESSTWSPGEISFHYIEKARTGLLSEGFEQRLPIIQASILISVWDLGAGRTSSSWHFAGVACRMALDMNLHKPKKSSLSGGGEDRFSIGNATNRTQEGRRTFWGCYVLDKILCAVLEKPVQLRFDEVDVPFPSVYERDEFDLWLNDTTYPFLQPRGRLDMEGAKVHALSSFQALCQVMHVLERILSEVYSIKARKERKETRGESDRAVLSRLDWALREWREKLPAHLQWKDAGQRPSLGRDDDDDDVEDGQIPRGTKAHRGAGPHVLTMRGWYCICIILLHRPRVPQLLKIKSSHQRHGLQLEAGQGTRERGSNPLGNGTKDGSKSGLSDRRRPASGLEACSASAAEVCDILSTYDSTFRMRKIPSSWVYLIFQSATIHAALAAIPVASLQSLEGQTISGRATGAGTGHRGKGGGSADEAGSSQSTSQELGALIEKSKRLLAQCTSFLTRLSKTWKSASHHVETLQGLGVASAISRTRPSSPLPTNAEPPAIAKVPYLGLMQPSGQKTMMAATTTSTATTIDPVFRPASWTTPMLEPYPPTTGSFAMSYGTPTAVMGLLKPPSTPSDLAASPRRRSSGGMSARMEAETSAAAFTLADLAAQADNNSNNSLPSTPSANGLTHHHYKPSPSEQALTGGVLGEGQGETGKVATTMKSSGSSSSNQQASSIVLSHVGSTLPPRSRQPTTWNQFVSNGQSYVHDLDRRHHHRAYPGGPSQSSFSSSSVSSPLSPSSTSPLSGNHHQGEQQQLHPHPQPHPPTERSLASESHPVGTQLGHHHHHHHHHLDEALCSKTSASAEDPLNTTTATRNMDWTSFWNDMPLTSEDADSWQTFMSAFC</sequence>
<dbReference type="EMBL" id="KZ819740">
    <property type="protein sequence ID" value="PWN53130.1"/>
    <property type="molecule type" value="Genomic_DNA"/>
</dbReference>
<protein>
    <submittedName>
        <fullName evidence="1">Uncharacterized protein</fullName>
    </submittedName>
</protein>
<gene>
    <name evidence="1" type="ORF">IE53DRAFT_211192</name>
</gene>
<name>A0ACD0P533_9BASI</name>
<dbReference type="Proteomes" id="UP000245626">
    <property type="component" value="Unassembled WGS sequence"/>
</dbReference>